<organism evidence="2 3">
    <name type="scientific">Cryobacterium psychrotolerans</name>
    <dbReference type="NCBI Taxonomy" id="386301"/>
    <lineage>
        <taxon>Bacteria</taxon>
        <taxon>Bacillati</taxon>
        <taxon>Actinomycetota</taxon>
        <taxon>Actinomycetes</taxon>
        <taxon>Micrococcales</taxon>
        <taxon>Microbacteriaceae</taxon>
        <taxon>Cryobacterium</taxon>
    </lineage>
</organism>
<keyword evidence="1" id="KW-1133">Transmembrane helix</keyword>
<protein>
    <submittedName>
        <fullName evidence="2">Uncharacterized protein</fullName>
    </submittedName>
</protein>
<keyword evidence="1" id="KW-0812">Transmembrane</keyword>
<dbReference type="STRING" id="386301.SAMN05216282_101256"/>
<evidence type="ECO:0000313" key="3">
    <source>
        <dbReference type="Proteomes" id="UP000198701"/>
    </source>
</evidence>
<dbReference type="RefSeq" id="WP_092321258.1">
    <property type="nucleotide sequence ID" value="NZ_FNFU01000001.1"/>
</dbReference>
<evidence type="ECO:0000256" key="1">
    <source>
        <dbReference type="SAM" id="Phobius"/>
    </source>
</evidence>
<keyword evidence="3" id="KW-1185">Reference proteome</keyword>
<dbReference type="Proteomes" id="UP000198701">
    <property type="component" value="Unassembled WGS sequence"/>
</dbReference>
<reference evidence="2 3" key="1">
    <citation type="submission" date="2016-10" db="EMBL/GenBank/DDBJ databases">
        <authorList>
            <person name="de Groot N.N."/>
        </authorList>
    </citation>
    <scope>NUCLEOTIDE SEQUENCE [LARGE SCALE GENOMIC DNA]</scope>
    <source>
        <strain evidence="2 3">CGMCC 1.5382</strain>
    </source>
</reference>
<dbReference type="AlphaFoldDB" id="A0A1G8XK07"/>
<accession>A0A1G8XK07</accession>
<evidence type="ECO:0000313" key="2">
    <source>
        <dbReference type="EMBL" id="SDJ90982.1"/>
    </source>
</evidence>
<name>A0A1G8XK07_9MICO</name>
<proteinExistence type="predicted"/>
<keyword evidence="1" id="KW-0472">Membrane</keyword>
<dbReference type="OrthoDB" id="5122705at2"/>
<dbReference type="EMBL" id="FNFU01000001">
    <property type="protein sequence ID" value="SDJ90982.1"/>
    <property type="molecule type" value="Genomic_DNA"/>
</dbReference>
<gene>
    <name evidence="2" type="ORF">SAMN05216282_101256</name>
</gene>
<sequence length="84" mass="9231">MNVLFAPLLVDFVLASTPEPEFNPDTVTPGAWGFAAIFLVAVATLLLGLDMARRVRRTTYRAQVQEKLEAEAAARDAGDRDRPE</sequence>
<feature type="transmembrane region" description="Helical" evidence="1">
    <location>
        <begin position="31"/>
        <end position="49"/>
    </location>
</feature>